<evidence type="ECO:0000256" key="2">
    <source>
        <dbReference type="ARBA" id="ARBA00022695"/>
    </source>
</evidence>
<dbReference type="CDD" id="cd18137">
    <property type="entry name" value="HLD_clamp_pol_III_gamma_tau"/>
    <property type="match status" value="1"/>
</dbReference>
<keyword evidence="2" id="KW-0548">Nucleotidyltransferase</keyword>
<dbReference type="InterPro" id="IPR054506">
    <property type="entry name" value="DnaA_N-like_STI"/>
</dbReference>
<name>A0ABP0VQ29_9BRYO</name>
<evidence type="ECO:0000256" key="1">
    <source>
        <dbReference type="ARBA" id="ARBA00022679"/>
    </source>
</evidence>
<feature type="compositionally biased region" description="Acidic residues" evidence="3">
    <location>
        <begin position="286"/>
        <end position="307"/>
    </location>
</feature>
<feature type="compositionally biased region" description="Low complexity" evidence="3">
    <location>
        <begin position="35"/>
        <end position="50"/>
    </location>
</feature>
<dbReference type="Pfam" id="PF12169">
    <property type="entry name" value="DNA_pol3_gamma3"/>
    <property type="match status" value="1"/>
</dbReference>
<dbReference type="EMBL" id="OZ020105">
    <property type="protein sequence ID" value="CAK9256584.1"/>
    <property type="molecule type" value="Genomic_DNA"/>
</dbReference>
<dbReference type="PANTHER" id="PTHR11669:SF0">
    <property type="entry name" value="PROTEIN STICHEL-LIKE 2"/>
    <property type="match status" value="1"/>
</dbReference>
<dbReference type="Pfam" id="PF13177">
    <property type="entry name" value="DNA_pol3_delta2"/>
    <property type="match status" value="1"/>
</dbReference>
<evidence type="ECO:0000313" key="7">
    <source>
        <dbReference type="EMBL" id="CAK9256584.1"/>
    </source>
</evidence>
<evidence type="ECO:0000259" key="4">
    <source>
        <dbReference type="Pfam" id="PF00125"/>
    </source>
</evidence>
<dbReference type="Pfam" id="PF23007">
    <property type="entry name" value="DnaA_N-like_STI"/>
    <property type="match status" value="1"/>
</dbReference>
<reference evidence="7" key="1">
    <citation type="submission" date="2024-02" db="EMBL/GenBank/DDBJ databases">
        <authorList>
            <consortium name="ELIXIR-Norway"/>
            <consortium name="Elixir Norway"/>
        </authorList>
    </citation>
    <scope>NUCLEOTIDE SEQUENCE</scope>
</reference>
<feature type="region of interest" description="Disordered" evidence="3">
    <location>
        <begin position="19"/>
        <end position="50"/>
    </location>
</feature>
<dbReference type="InterPro" id="IPR045085">
    <property type="entry name" value="HLD_clamp_pol_III_gamma_tau"/>
</dbReference>
<dbReference type="SUPFAM" id="SSF52540">
    <property type="entry name" value="P-loop containing nucleoside triphosphate hydrolases"/>
    <property type="match status" value="1"/>
</dbReference>
<feature type="domain" description="STICHEL DnaA-N-like alpha-beta" evidence="6">
    <location>
        <begin position="972"/>
        <end position="1054"/>
    </location>
</feature>
<dbReference type="InterPro" id="IPR022754">
    <property type="entry name" value="DNA_pol_III_gamma-3"/>
</dbReference>
<dbReference type="PANTHER" id="PTHR11669">
    <property type="entry name" value="REPLICATION FACTOR C / DNA POLYMERASE III GAMMA-TAU SUBUNIT"/>
    <property type="match status" value="1"/>
</dbReference>
<evidence type="ECO:0000259" key="6">
    <source>
        <dbReference type="Pfam" id="PF23007"/>
    </source>
</evidence>
<dbReference type="InterPro" id="IPR009072">
    <property type="entry name" value="Histone-fold"/>
</dbReference>
<dbReference type="Pfam" id="PF00125">
    <property type="entry name" value="Histone"/>
    <property type="match status" value="1"/>
</dbReference>
<dbReference type="CDD" id="cd22908">
    <property type="entry name" value="HFD_NFYC-like"/>
    <property type="match status" value="1"/>
</dbReference>
<accession>A0ABP0VQ29</accession>
<evidence type="ECO:0000256" key="3">
    <source>
        <dbReference type="SAM" id="MobiDB-lite"/>
    </source>
</evidence>
<dbReference type="Gene3D" id="1.10.8.60">
    <property type="match status" value="1"/>
</dbReference>
<gene>
    <name evidence="7" type="ORF">CSSPJE1EN1_LOCUS2062</name>
</gene>
<feature type="compositionally biased region" description="Low complexity" evidence="3">
    <location>
        <begin position="262"/>
        <end position="285"/>
    </location>
</feature>
<evidence type="ECO:0000313" key="8">
    <source>
        <dbReference type="Proteomes" id="UP001497444"/>
    </source>
</evidence>
<feature type="domain" description="DNA polymerase III gamma subunit" evidence="5">
    <location>
        <begin position="694"/>
        <end position="756"/>
    </location>
</feature>
<dbReference type="Proteomes" id="UP001497444">
    <property type="component" value="Chromosome 10"/>
</dbReference>
<keyword evidence="8" id="KW-1185">Reference proteome</keyword>
<keyword evidence="1" id="KW-0808">Transferase</keyword>
<dbReference type="InterPro" id="IPR008921">
    <property type="entry name" value="DNA_pol3_clamp-load_cplx_C"/>
</dbReference>
<dbReference type="SUPFAM" id="SSF47113">
    <property type="entry name" value="Histone-fold"/>
    <property type="match status" value="1"/>
</dbReference>
<evidence type="ECO:0000259" key="5">
    <source>
        <dbReference type="Pfam" id="PF12169"/>
    </source>
</evidence>
<feature type="compositionally biased region" description="Basic residues" evidence="3">
    <location>
        <begin position="353"/>
        <end position="365"/>
    </location>
</feature>
<feature type="region of interest" description="Disordered" evidence="3">
    <location>
        <begin position="254"/>
        <end position="418"/>
    </location>
</feature>
<feature type="domain" description="Core Histone H2A/H2B/H3" evidence="4">
    <location>
        <begin position="117"/>
        <end position="187"/>
    </location>
</feature>
<feature type="compositionally biased region" description="Low complexity" evidence="3">
    <location>
        <begin position="19"/>
        <end position="28"/>
    </location>
</feature>
<dbReference type="SUPFAM" id="SSF48019">
    <property type="entry name" value="post-AAA+ oligomerization domain-like"/>
    <property type="match status" value="1"/>
</dbReference>
<dbReference type="Gene3D" id="1.10.20.10">
    <property type="entry name" value="Histone, subunit A"/>
    <property type="match status" value="1"/>
</dbReference>
<sequence length="1297" mass="146853">MDQQQHQQSMNMMNTQPPQMQYAQSAQQYHHHHQQQQQQPQSSMTAVVAAEGSAAAHQTAAAAGGAGQASGGASSYVPGTSALAQQQQQLNYQHLQQHHQQQLQMFWQGQMSEIEQVSDFKNHQLPLARIKKIMKADEDVRMISAEAPVLFAKACEMFILELTLRSWIHTEENKRRTLQKNDIAAAITRTDIFDFLVDIVPRDELNKEDGLGIPRGIMPIGSPVSYEGVYYMPQAAMMGSGMMLARPTMGVGVDPSSLYHHQQQQQQQQQRSYIPQQQPMQQIIQTEEEQEEEQQQQQQDDDDDELSPAERRDTMSTRSLRHAPSSSRHREGDTSSGHVPILLRTQRSSSKTTTRRCKAVRHTSNLRKPEAAMQIKETRVDSREEEAEERQEVRACQKSSQQNRGDEDQQQQRPELPRKLVVTLSQKYRPKSFNELMGHTMVVNSLTMAIRKHKIAPAYLFTGPRGTGKTTAARIFAAAISCSVVATSEEESQECGNCRRNSFQECAARACQKDDDDEEEDSCSSDDDADDVKEIDAAVASNMDLQHMLQQSMLMRQRNLSSPSSFSSSPNSCCCCHRRHRHKVLIVEGCHLLSSQIWNAFLTLLEEPPAYLVFILITTESDQLPLTVTSRCQRFSFNKLKESDIIKRLQSLALKESLNVDKDAFAAIALRADGSLRDAEMLLDQLSLLDKTISSDMVQELVGLIPENKLLDLLDVALSANTVHTVRQMRQVLDLGVDPLSLVSQLASLITNLLAGSFNMHQCEIREDGFFKREFPRKEELRRLCQALKVLSEAEKQLRVSGDRPTWLTAALLQFAPDHSFLPSSANTGTQQITPHTSFKAGFGKEETAQESLQSRGLQTKDEQLSASQKFNISQQSTISTSVPTLAMCMETKRRKRTSRSHPLGIQADAKVHPAELPLDNVYWSKPRSSDWWLQQQKHWVGADDMPATNDVLLCMSDSSKPVYSSGFRRLHRRKLKGIWNQVLQLIHSDSMQQFLLNHGNLLAISIANDDTHAITQLEFQQLHHKLKAERSRSQICHALQMVLNCPVELQISLLGRPPTLNTNDSTIARMQEAEYTKSQGTWRASCSRLRSEEEMVEQSNDFHTRVILLKEKGLNRSRARSKSEIAGQLSNSFPRIKESGSRSFGCEYTEWQTLKDPQGQGEKKVLKQQCQRQQMQKLHEKQTLHKPATTRGGVGPTSISEPLWNLRFEQINPLLENHRSILCWKIAYSDKHKRKSRGQRAKGKSLLLRLVPCTRSKLRKPITSPNLRTCIGRSVESHRCEEPIDLEPWTWPPTSS</sequence>
<organism evidence="7 8">
    <name type="scientific">Sphagnum jensenii</name>
    <dbReference type="NCBI Taxonomy" id="128206"/>
    <lineage>
        <taxon>Eukaryota</taxon>
        <taxon>Viridiplantae</taxon>
        <taxon>Streptophyta</taxon>
        <taxon>Embryophyta</taxon>
        <taxon>Bryophyta</taxon>
        <taxon>Sphagnophytina</taxon>
        <taxon>Sphagnopsida</taxon>
        <taxon>Sphagnales</taxon>
        <taxon>Sphagnaceae</taxon>
        <taxon>Sphagnum</taxon>
    </lineage>
</organism>
<dbReference type="Gene3D" id="3.40.50.300">
    <property type="entry name" value="P-loop containing nucleotide triphosphate hydrolases"/>
    <property type="match status" value="1"/>
</dbReference>
<dbReference type="InterPro" id="IPR027417">
    <property type="entry name" value="P-loop_NTPase"/>
</dbReference>
<protein>
    <submittedName>
        <fullName evidence="7">Uncharacterized protein</fullName>
    </submittedName>
</protein>
<dbReference type="InterPro" id="IPR007125">
    <property type="entry name" value="H2A/H2B/H3"/>
</dbReference>
<dbReference type="InterPro" id="IPR050238">
    <property type="entry name" value="DNA_Rep/Repair_Clamp_Loader"/>
</dbReference>
<proteinExistence type="predicted"/>